<dbReference type="Pfam" id="PF00153">
    <property type="entry name" value="Mito_carr"/>
    <property type="match status" value="3"/>
</dbReference>
<evidence type="ECO:0000256" key="1">
    <source>
        <dbReference type="ARBA" id="ARBA00004141"/>
    </source>
</evidence>
<evidence type="ECO:0000313" key="11">
    <source>
        <dbReference type="EMBL" id="EJK45007.1"/>
    </source>
</evidence>
<evidence type="ECO:0000259" key="10">
    <source>
        <dbReference type="PROSITE" id="PS51352"/>
    </source>
</evidence>
<keyword evidence="3" id="KW-0813">Transport</keyword>
<proteinExistence type="inferred from homology"/>
<comment type="caution">
    <text evidence="11">The sequence shown here is derived from an EMBL/GenBank/DDBJ whole genome shotgun (WGS) entry which is preliminary data.</text>
</comment>
<reference evidence="11 12" key="1">
    <citation type="journal article" date="2012" name="Genome Biol.">
        <title>Genome and low-iron response of an oceanic diatom adapted to chronic iron limitation.</title>
        <authorList>
            <person name="Lommer M."/>
            <person name="Specht M."/>
            <person name="Roy A.S."/>
            <person name="Kraemer L."/>
            <person name="Andreson R."/>
            <person name="Gutowska M.A."/>
            <person name="Wolf J."/>
            <person name="Bergner S.V."/>
            <person name="Schilhabel M.B."/>
            <person name="Klostermeier U.C."/>
            <person name="Beiko R.G."/>
            <person name="Rosenstiel P."/>
            <person name="Hippler M."/>
            <person name="Laroche J."/>
        </authorList>
    </citation>
    <scope>NUCLEOTIDE SEQUENCE [LARGE SCALE GENOMIC DNA]</scope>
    <source>
        <strain evidence="11 12">CCMP1005</strain>
    </source>
</reference>
<dbReference type="CDD" id="cd02964">
    <property type="entry name" value="TryX_like_family"/>
    <property type="match status" value="1"/>
</dbReference>
<keyword evidence="7 8" id="KW-0472">Membrane</keyword>
<dbReference type="PROSITE" id="PS51352">
    <property type="entry name" value="THIOREDOXIN_2"/>
    <property type="match status" value="1"/>
</dbReference>
<feature type="repeat" description="Solcar" evidence="8">
    <location>
        <begin position="235"/>
        <end position="309"/>
    </location>
</feature>
<evidence type="ECO:0000256" key="6">
    <source>
        <dbReference type="ARBA" id="ARBA00022989"/>
    </source>
</evidence>
<dbReference type="PANTHER" id="PTHR45667">
    <property type="entry name" value="S-ADENOSYLMETHIONINE MITOCHONDRIAL CARRIER PROTEIN"/>
    <property type="match status" value="1"/>
</dbReference>
<gene>
    <name evidence="11" type="ORF">THAOC_36409</name>
</gene>
<organism evidence="11 12">
    <name type="scientific">Thalassiosira oceanica</name>
    <name type="common">Marine diatom</name>
    <dbReference type="NCBI Taxonomy" id="159749"/>
    <lineage>
        <taxon>Eukaryota</taxon>
        <taxon>Sar</taxon>
        <taxon>Stramenopiles</taxon>
        <taxon>Ochrophyta</taxon>
        <taxon>Bacillariophyta</taxon>
        <taxon>Coscinodiscophyceae</taxon>
        <taxon>Thalassiosirophycidae</taxon>
        <taxon>Thalassiosirales</taxon>
        <taxon>Thalassiosiraceae</taxon>
        <taxon>Thalassiosira</taxon>
    </lineage>
</organism>
<protein>
    <recommendedName>
        <fullName evidence="10">Thioredoxin domain-containing protein</fullName>
    </recommendedName>
</protein>
<evidence type="ECO:0000256" key="3">
    <source>
        <dbReference type="ARBA" id="ARBA00022448"/>
    </source>
</evidence>
<dbReference type="InterPro" id="IPR036249">
    <property type="entry name" value="Thioredoxin-like_sf"/>
</dbReference>
<feature type="region of interest" description="Disordered" evidence="9">
    <location>
        <begin position="485"/>
        <end position="581"/>
    </location>
</feature>
<feature type="compositionally biased region" description="Polar residues" evidence="9">
    <location>
        <begin position="534"/>
        <end position="548"/>
    </location>
</feature>
<dbReference type="InterPro" id="IPR018108">
    <property type="entry name" value="MCP_transmembrane"/>
</dbReference>
<evidence type="ECO:0000256" key="4">
    <source>
        <dbReference type="ARBA" id="ARBA00022692"/>
    </source>
</evidence>
<keyword evidence="4 8" id="KW-0812">Transmembrane</keyword>
<feature type="compositionally biased region" description="Basic and acidic residues" evidence="9">
    <location>
        <begin position="563"/>
        <end position="573"/>
    </location>
</feature>
<dbReference type="Gene3D" id="3.40.30.10">
    <property type="entry name" value="Glutaredoxin"/>
    <property type="match status" value="1"/>
</dbReference>
<sequence length="777" mass="84283">MKKIKNSRCHRLPAVWVLLALGRASITLVAAFNLPGRPLVSPHLSLKLQNAEQARRNDRAVLGSPRRSLKFHASEGNTEQERRSSFSGIGLDAPNVQAVLGSLGLAFALLFSAPLDANAGFGPSRAATTSPPPNLVRPNIQSEDVIANGKKLKQQIGSTLDENRLRDFSSQLEDLTIYLNNLINQEEIVEETLGDSPLEATKNALKERVAELEKARLLQQQIADREKLLIQLQAQPDWFNYFAAAIGSVVSTLIMHPIDTIKVRLITRKNEDEGIGDISSLYEGLTGNLLKEAPPSALYLGVYESVKYTLLNQFGADYRLLIYLASGAAGELVGSIIRAPAEAIKSTVQSGNAGSAPEAVQKVFSERGRQNIFNAWSASVWRDVPFGAIQLAIFELIKSFILNSPDIDFDSSTLLSEAIIGAFAGGVGALVTNPFDIITTRIITQTPNEDEGEKPLGIIGMGRRVYEENGVQAFAVGWEARDTAAAETNVGQADPPPDVASADADVLPDDAAEPDHTECPDGTDAVAEDESVTDLDTAQDPTAATDSEATVAESSSGEIESESDAKPQEKASATEEAPTTVAQSGPFIDILGEQLLSLEMVDETSAHVHHHLTNEALAGKKVVGLYFSADWCGPCRQFTPDLVSFYNKINSRRLKPNEFEIVWVSRCRDIDSFGQYFTQMNWLALPPQEAMGQRGQLLGDKYKVKSIPTLVLLDEVGNVITADARNKIPADKAGIGFPWRSPMSVLISTLVPKSFRLMMKNQFLGILGKVKVALKAR</sequence>
<dbReference type="InterPro" id="IPR013766">
    <property type="entry name" value="Thioredoxin_domain"/>
</dbReference>
<dbReference type="SUPFAM" id="SSF103506">
    <property type="entry name" value="Mitochondrial carrier"/>
    <property type="match status" value="1"/>
</dbReference>
<evidence type="ECO:0000256" key="9">
    <source>
        <dbReference type="SAM" id="MobiDB-lite"/>
    </source>
</evidence>
<dbReference type="Pfam" id="PF13905">
    <property type="entry name" value="Thioredoxin_8"/>
    <property type="match status" value="1"/>
</dbReference>
<feature type="repeat" description="Solcar" evidence="8">
    <location>
        <begin position="412"/>
        <end position="502"/>
    </location>
</feature>
<feature type="repeat" description="Solcar" evidence="8">
    <location>
        <begin position="318"/>
        <end position="400"/>
    </location>
</feature>
<dbReference type="SUPFAM" id="SSF52833">
    <property type="entry name" value="Thioredoxin-like"/>
    <property type="match status" value="1"/>
</dbReference>
<dbReference type="InterPro" id="IPR012336">
    <property type="entry name" value="Thioredoxin-like_fold"/>
</dbReference>
<dbReference type="OrthoDB" id="409136at2759"/>
<dbReference type="eggNOG" id="KOG0768">
    <property type="taxonomic scope" value="Eukaryota"/>
</dbReference>
<accession>K0REL6</accession>
<dbReference type="PROSITE" id="PS50920">
    <property type="entry name" value="SOLCAR"/>
    <property type="match status" value="3"/>
</dbReference>
<evidence type="ECO:0000313" key="12">
    <source>
        <dbReference type="Proteomes" id="UP000266841"/>
    </source>
</evidence>
<dbReference type="Proteomes" id="UP000266841">
    <property type="component" value="Unassembled WGS sequence"/>
</dbReference>
<comment type="subcellular location">
    <subcellularLocation>
        <location evidence="1">Membrane</location>
        <topology evidence="1">Multi-pass membrane protein</topology>
    </subcellularLocation>
</comment>
<evidence type="ECO:0000256" key="5">
    <source>
        <dbReference type="ARBA" id="ARBA00022737"/>
    </source>
</evidence>
<feature type="region of interest" description="Disordered" evidence="9">
    <location>
        <begin position="55"/>
        <end position="85"/>
    </location>
</feature>
<dbReference type="eggNOG" id="KOG2501">
    <property type="taxonomic scope" value="Eukaryota"/>
</dbReference>
<dbReference type="InterPro" id="IPR023395">
    <property type="entry name" value="MCP_dom_sf"/>
</dbReference>
<evidence type="ECO:0000256" key="7">
    <source>
        <dbReference type="ARBA" id="ARBA00023136"/>
    </source>
</evidence>
<keyword evidence="6" id="KW-1133">Transmembrane helix</keyword>
<keyword evidence="12" id="KW-1185">Reference proteome</keyword>
<evidence type="ECO:0000256" key="8">
    <source>
        <dbReference type="PROSITE-ProRule" id="PRU00282"/>
    </source>
</evidence>
<dbReference type="Gene3D" id="1.50.40.10">
    <property type="entry name" value="Mitochondrial carrier domain"/>
    <property type="match status" value="1"/>
</dbReference>
<dbReference type="EMBL" id="AGNL01048937">
    <property type="protein sequence ID" value="EJK45007.1"/>
    <property type="molecule type" value="Genomic_DNA"/>
</dbReference>
<evidence type="ECO:0000256" key="2">
    <source>
        <dbReference type="ARBA" id="ARBA00006375"/>
    </source>
</evidence>
<comment type="similarity">
    <text evidence="2">Belongs to the mitochondrial carrier (TC 2.A.29) family.</text>
</comment>
<feature type="domain" description="Thioredoxin" evidence="10">
    <location>
        <begin position="565"/>
        <end position="733"/>
    </location>
</feature>
<name>K0REL6_THAOC</name>
<dbReference type="AlphaFoldDB" id="K0REL6"/>
<dbReference type="GO" id="GO:0016020">
    <property type="term" value="C:membrane"/>
    <property type="evidence" value="ECO:0007669"/>
    <property type="project" value="UniProtKB-SubCell"/>
</dbReference>
<keyword evidence="5" id="KW-0677">Repeat</keyword>